<accession>A0ABQ9F984</accession>
<dbReference type="PANTHER" id="PTHR22775">
    <property type="entry name" value="SORTING NEXIN"/>
    <property type="match status" value="1"/>
</dbReference>
<proteinExistence type="predicted"/>
<dbReference type="PANTHER" id="PTHR22775:SF3">
    <property type="entry name" value="SORTING NEXIN-13"/>
    <property type="match status" value="1"/>
</dbReference>
<dbReference type="EMBL" id="JARBDR010000342">
    <property type="protein sequence ID" value="KAJ8313914.1"/>
    <property type="molecule type" value="Genomic_DNA"/>
</dbReference>
<protein>
    <submittedName>
        <fullName evidence="1">Uncharacterized protein</fullName>
    </submittedName>
</protein>
<gene>
    <name evidence="1" type="ORF">KUTeg_008475</name>
</gene>
<comment type="caution">
    <text evidence="1">The sequence shown here is derived from an EMBL/GenBank/DDBJ whole genome shotgun (WGS) entry which is preliminary data.</text>
</comment>
<keyword evidence="2" id="KW-1185">Reference proteome</keyword>
<reference evidence="1 2" key="1">
    <citation type="submission" date="2022-12" db="EMBL/GenBank/DDBJ databases">
        <title>Chromosome-level genome of Tegillarca granosa.</title>
        <authorList>
            <person name="Kim J."/>
        </authorList>
    </citation>
    <scope>NUCLEOTIDE SEQUENCE [LARGE SCALE GENOMIC DNA]</scope>
    <source>
        <strain evidence="1">Teg-2019</strain>
        <tissue evidence="1">Adductor muscle</tissue>
    </source>
</reference>
<evidence type="ECO:0000313" key="1">
    <source>
        <dbReference type="EMBL" id="KAJ8313914.1"/>
    </source>
</evidence>
<evidence type="ECO:0000313" key="2">
    <source>
        <dbReference type="Proteomes" id="UP001217089"/>
    </source>
</evidence>
<dbReference type="Proteomes" id="UP001217089">
    <property type="component" value="Unassembled WGS sequence"/>
</dbReference>
<organism evidence="1 2">
    <name type="scientific">Tegillarca granosa</name>
    <name type="common">Malaysian cockle</name>
    <name type="synonym">Anadara granosa</name>
    <dbReference type="NCBI Taxonomy" id="220873"/>
    <lineage>
        <taxon>Eukaryota</taxon>
        <taxon>Metazoa</taxon>
        <taxon>Spiralia</taxon>
        <taxon>Lophotrochozoa</taxon>
        <taxon>Mollusca</taxon>
        <taxon>Bivalvia</taxon>
        <taxon>Autobranchia</taxon>
        <taxon>Pteriomorphia</taxon>
        <taxon>Arcoida</taxon>
        <taxon>Arcoidea</taxon>
        <taxon>Arcidae</taxon>
        <taxon>Tegillarca</taxon>
    </lineage>
</organism>
<name>A0ABQ9F984_TEGGR</name>
<sequence length="111" mass="12565">MDTIVNPLRSSVKTVGRVVSHGSDGIAENFGKVFGTDSLDDNRRTEDGKVGAALSVEVGDNIPLRIMLLLMDELFDLRLKNQWFRRRMTVILRQLIKATFGDTINRLIYNK</sequence>